<dbReference type="KEGG" id="rsu:NHU_01831"/>
<gene>
    <name evidence="1" type="ORF">NHU_01831</name>
</gene>
<evidence type="ECO:0000313" key="2">
    <source>
        <dbReference type="Proteomes" id="UP000064912"/>
    </source>
</evidence>
<accession>A0A0D6B1U4</accession>
<protein>
    <submittedName>
        <fullName evidence="1">Uncharacterized protein</fullName>
    </submittedName>
</protein>
<proteinExistence type="predicted"/>
<dbReference type="AlphaFoldDB" id="A0A0D6B1U4"/>
<sequence>MGPAALLPGTNRAPAPATSASAAAIANAPEACGCQIKTRLPSMALLPQPPVIRTGRARPPRQAAPAWNGQTRRIIGTETEITMISSGRPIRQ</sequence>
<reference evidence="1 2" key="1">
    <citation type="submission" date="2015-02" db="EMBL/GenBank/DDBJ databases">
        <title>Genome sequene of Rhodovulum sulfidophilum DSM 2351.</title>
        <authorList>
            <person name="Nagao N."/>
        </authorList>
    </citation>
    <scope>NUCLEOTIDE SEQUENCE [LARGE SCALE GENOMIC DNA]</scope>
    <source>
        <strain evidence="1 2">DSM 2351</strain>
    </source>
</reference>
<evidence type="ECO:0000313" key="1">
    <source>
        <dbReference type="EMBL" id="BAQ68986.1"/>
    </source>
</evidence>
<name>A0A0D6B1U4_RHOSU</name>
<dbReference type="Proteomes" id="UP000064912">
    <property type="component" value="Chromosome"/>
</dbReference>
<organism evidence="1 2">
    <name type="scientific">Rhodovulum sulfidophilum</name>
    <name type="common">Rhodobacter sulfidophilus</name>
    <dbReference type="NCBI Taxonomy" id="35806"/>
    <lineage>
        <taxon>Bacteria</taxon>
        <taxon>Pseudomonadati</taxon>
        <taxon>Pseudomonadota</taxon>
        <taxon>Alphaproteobacteria</taxon>
        <taxon>Rhodobacterales</taxon>
        <taxon>Paracoccaceae</taxon>
        <taxon>Rhodovulum</taxon>
    </lineage>
</organism>
<dbReference type="EMBL" id="AP014800">
    <property type="protein sequence ID" value="BAQ68986.1"/>
    <property type="molecule type" value="Genomic_DNA"/>
</dbReference>